<dbReference type="InterPro" id="IPR002893">
    <property type="entry name" value="Znf_MYND"/>
</dbReference>
<dbReference type="GO" id="GO:0008270">
    <property type="term" value="F:zinc ion binding"/>
    <property type="evidence" value="ECO:0007669"/>
    <property type="project" value="UniProtKB-KW"/>
</dbReference>
<evidence type="ECO:0000256" key="3">
    <source>
        <dbReference type="ARBA" id="ARBA00022833"/>
    </source>
</evidence>
<accession>A0A2I2GEJ1</accession>
<evidence type="ECO:0000256" key="1">
    <source>
        <dbReference type="ARBA" id="ARBA00022723"/>
    </source>
</evidence>
<feature type="domain" description="MYND-type" evidence="4">
    <location>
        <begin position="22"/>
        <end position="58"/>
    </location>
</feature>
<gene>
    <name evidence="5" type="ORF">P170DRAFT_474860</name>
</gene>
<dbReference type="RefSeq" id="XP_024706620.1">
    <property type="nucleotide sequence ID" value="XM_024853186.1"/>
</dbReference>
<evidence type="ECO:0000256" key="2">
    <source>
        <dbReference type="ARBA" id="ARBA00022771"/>
    </source>
</evidence>
<keyword evidence="1" id="KW-0479">Metal-binding</keyword>
<dbReference type="AlphaFoldDB" id="A0A2I2GEJ1"/>
<reference evidence="5 6" key="1">
    <citation type="submission" date="2016-12" db="EMBL/GenBank/DDBJ databases">
        <title>The genomes of Aspergillus section Nigri reveals drivers in fungal speciation.</title>
        <authorList>
            <consortium name="DOE Joint Genome Institute"/>
            <person name="Vesth T.C."/>
            <person name="Nybo J."/>
            <person name="Theobald S."/>
            <person name="Brandl J."/>
            <person name="Frisvad J.C."/>
            <person name="Nielsen K.F."/>
            <person name="Lyhne E.K."/>
            <person name="Kogle M.E."/>
            <person name="Kuo A."/>
            <person name="Riley R."/>
            <person name="Clum A."/>
            <person name="Nolan M."/>
            <person name="Lipzen A."/>
            <person name="Salamov A."/>
            <person name="Henrissat B."/>
            <person name="Wiebenga A."/>
            <person name="De Vries R.P."/>
            <person name="Grigoriev I.V."/>
            <person name="Mortensen U.H."/>
            <person name="Andersen M.R."/>
            <person name="Baker S.E."/>
        </authorList>
    </citation>
    <scope>NUCLEOTIDE SEQUENCE [LARGE SCALE GENOMIC DNA]</scope>
    <source>
        <strain evidence="5 6">IBT 23096</strain>
    </source>
</reference>
<evidence type="ECO:0000313" key="5">
    <source>
        <dbReference type="EMBL" id="PLB51318.1"/>
    </source>
</evidence>
<dbReference type="VEuPathDB" id="FungiDB:P170DRAFT_474860"/>
<keyword evidence="2" id="KW-0863">Zinc-finger</keyword>
<protein>
    <recommendedName>
        <fullName evidence="4">MYND-type domain-containing protein</fullName>
    </recommendedName>
</protein>
<keyword evidence="6" id="KW-1185">Reference proteome</keyword>
<name>A0A2I2GEJ1_9EURO</name>
<dbReference type="GeneID" id="36560884"/>
<dbReference type="Proteomes" id="UP000234275">
    <property type="component" value="Unassembled WGS sequence"/>
</dbReference>
<proteinExistence type="predicted"/>
<comment type="caution">
    <text evidence="5">The sequence shown here is derived from an EMBL/GenBank/DDBJ whole genome shotgun (WGS) entry which is preliminary data.</text>
</comment>
<evidence type="ECO:0000259" key="4">
    <source>
        <dbReference type="PROSITE" id="PS01360"/>
    </source>
</evidence>
<dbReference type="PROSITE" id="PS01360">
    <property type="entry name" value="ZF_MYND_1"/>
    <property type="match status" value="1"/>
</dbReference>
<sequence length="342" mass="39194">MSHPDEGSSPDLRRPRVLITGCAYCNKGDHLQLCDCKVAYFCCVEHKTAMAAQHSGYCQKVHDGRPFLAENPLRDSTGAVVHAHETDLYAAFGLRSTAVYKDVREKLATFLSKINTKLAAEERLAILIEIYPINLNAQLATMGLMVRLGRDHEAYNIVSRCNRLLTSQNVELHGGVYPIYQQLIREKGDVDPWGEVAWLDDDFTPLGFVFPFILIKVKMLIDLEGLQVTLTRFGFRVPREVLDHIRSFVPTSSFIQNDLAVLHGDDHTERIQLLRHQIQLLYDTVDRMDDKVWPFVLYDKYENDSRACDLDKWHLTNIWREIGNAWLETPGALACIARFRHR</sequence>
<dbReference type="STRING" id="1392250.A0A2I2GEJ1"/>
<dbReference type="OrthoDB" id="5952526at2759"/>
<organism evidence="5 6">
    <name type="scientific">Aspergillus steynii IBT 23096</name>
    <dbReference type="NCBI Taxonomy" id="1392250"/>
    <lineage>
        <taxon>Eukaryota</taxon>
        <taxon>Fungi</taxon>
        <taxon>Dikarya</taxon>
        <taxon>Ascomycota</taxon>
        <taxon>Pezizomycotina</taxon>
        <taxon>Eurotiomycetes</taxon>
        <taxon>Eurotiomycetidae</taxon>
        <taxon>Eurotiales</taxon>
        <taxon>Aspergillaceae</taxon>
        <taxon>Aspergillus</taxon>
        <taxon>Aspergillus subgen. Circumdati</taxon>
    </lineage>
</organism>
<evidence type="ECO:0000313" key="6">
    <source>
        <dbReference type="Proteomes" id="UP000234275"/>
    </source>
</evidence>
<keyword evidence="3" id="KW-0862">Zinc</keyword>
<dbReference type="EMBL" id="MSFO01000003">
    <property type="protein sequence ID" value="PLB51318.1"/>
    <property type="molecule type" value="Genomic_DNA"/>
</dbReference>